<feature type="region of interest" description="Disordered" evidence="1">
    <location>
        <begin position="258"/>
        <end position="286"/>
    </location>
</feature>
<reference evidence="2" key="1">
    <citation type="submission" date="2023-03" db="EMBL/GenBank/DDBJ databases">
        <title>Massive genome expansion in bonnet fungi (Mycena s.s.) driven by repeated elements and novel gene families across ecological guilds.</title>
        <authorList>
            <consortium name="Lawrence Berkeley National Laboratory"/>
            <person name="Harder C.B."/>
            <person name="Miyauchi S."/>
            <person name="Viragh M."/>
            <person name="Kuo A."/>
            <person name="Thoen E."/>
            <person name="Andreopoulos B."/>
            <person name="Lu D."/>
            <person name="Skrede I."/>
            <person name="Drula E."/>
            <person name="Henrissat B."/>
            <person name="Morin E."/>
            <person name="Kohler A."/>
            <person name="Barry K."/>
            <person name="LaButti K."/>
            <person name="Morin E."/>
            <person name="Salamov A."/>
            <person name="Lipzen A."/>
            <person name="Mereny Z."/>
            <person name="Hegedus B."/>
            <person name="Baldrian P."/>
            <person name="Stursova M."/>
            <person name="Weitz H."/>
            <person name="Taylor A."/>
            <person name="Grigoriev I.V."/>
            <person name="Nagy L.G."/>
            <person name="Martin F."/>
            <person name="Kauserud H."/>
        </authorList>
    </citation>
    <scope>NUCLEOTIDE SEQUENCE</scope>
    <source>
        <strain evidence="2">CBHHK200</strain>
    </source>
</reference>
<evidence type="ECO:0000256" key="1">
    <source>
        <dbReference type="SAM" id="MobiDB-lite"/>
    </source>
</evidence>
<dbReference type="Proteomes" id="UP001218188">
    <property type="component" value="Unassembled WGS sequence"/>
</dbReference>
<accession>A0AAD6T182</accession>
<sequence length="320" mass="36287">MTINCDSEDDPSPIRMLPTELVSEIFLHFIPIYPNAPPVFGTESPTLLTQICHKWREIALATPALWRAIFLRSKDDAPPLEQQVQIFNVWLERSRTSPLSIRVGGAGRAILSPFLASIVPHRPRWEYLKLEWEDIAFSESWDYLGLLNGPMLRFRHLDMTLYRDDTDGSADEIIFRDAPLLRTAILNYAAAELPLASYADLGNAHRGVRAQFLVHCEIGLVLCEIEWHPKYFPTLPVFDFSRLESLAFKPKTPRYGRNSIHSPPLLSAGSKSRNYSWGRTRSSRCRPSSRSLGVHWTKSSLLGVLQSLGIHTARPSLQSL</sequence>
<name>A0AAD6T182_9AGAR</name>
<dbReference type="SUPFAM" id="SSF81383">
    <property type="entry name" value="F-box domain"/>
    <property type="match status" value="1"/>
</dbReference>
<evidence type="ECO:0008006" key="4">
    <source>
        <dbReference type="Google" id="ProtNLM"/>
    </source>
</evidence>
<evidence type="ECO:0000313" key="3">
    <source>
        <dbReference type="Proteomes" id="UP001218188"/>
    </source>
</evidence>
<organism evidence="2 3">
    <name type="scientific">Mycena alexandri</name>
    <dbReference type="NCBI Taxonomy" id="1745969"/>
    <lineage>
        <taxon>Eukaryota</taxon>
        <taxon>Fungi</taxon>
        <taxon>Dikarya</taxon>
        <taxon>Basidiomycota</taxon>
        <taxon>Agaricomycotina</taxon>
        <taxon>Agaricomycetes</taxon>
        <taxon>Agaricomycetidae</taxon>
        <taxon>Agaricales</taxon>
        <taxon>Marasmiineae</taxon>
        <taxon>Mycenaceae</taxon>
        <taxon>Mycena</taxon>
    </lineage>
</organism>
<dbReference type="AlphaFoldDB" id="A0AAD6T182"/>
<proteinExistence type="predicted"/>
<gene>
    <name evidence="2" type="ORF">C8F04DRAFT_1090692</name>
</gene>
<comment type="caution">
    <text evidence="2">The sequence shown here is derived from an EMBL/GenBank/DDBJ whole genome shotgun (WGS) entry which is preliminary data.</text>
</comment>
<evidence type="ECO:0000313" key="2">
    <source>
        <dbReference type="EMBL" id="KAJ7037936.1"/>
    </source>
</evidence>
<dbReference type="EMBL" id="JARJCM010000034">
    <property type="protein sequence ID" value="KAJ7037936.1"/>
    <property type="molecule type" value="Genomic_DNA"/>
</dbReference>
<dbReference type="InterPro" id="IPR036047">
    <property type="entry name" value="F-box-like_dom_sf"/>
</dbReference>
<keyword evidence="3" id="KW-1185">Reference proteome</keyword>
<protein>
    <recommendedName>
        <fullName evidence="4">F-box domain-containing protein</fullName>
    </recommendedName>
</protein>